<dbReference type="AlphaFoldDB" id="A0A9Q4ABU3"/>
<feature type="transmembrane region" description="Helical" evidence="1">
    <location>
        <begin position="42"/>
        <end position="63"/>
    </location>
</feature>
<comment type="caution">
    <text evidence="3">The sequence shown here is derived from an EMBL/GenBank/DDBJ whole genome shotgun (WGS) entry which is preliminary data.</text>
</comment>
<dbReference type="GO" id="GO:0009307">
    <property type="term" value="P:DNA restriction-modification system"/>
    <property type="evidence" value="ECO:0007669"/>
    <property type="project" value="InterPro"/>
</dbReference>
<sequence>MVKLSEKTIKNGFKQYLKDLKRRKNIKNYYLKRIKGGKSYNAVLVDSLLIKILMSLLFFIFLIFKTKHFIISIIGALSFFSLALYASYYIKSNRYDKKVRDVNKDIVKKKIIKEINYFTSDEFIQYVKEILENYYDASFEKYGKDIDLIGKKEDEIWAVKCFKIPLEERISKKDIKDFKDKVDEIGIERGIVVTNSYFIEELEDEYEGVMKFVDFDKLIFMIKEIGEYPSKEEIEDIIINRYNENKRKVSEKKGKIFSKTKVIKYLFLSFSLYILSKMTIYRSYYIVMAFISLSLAIVSIFYEYFYKIVMKDIEE</sequence>
<evidence type="ECO:0000313" key="3">
    <source>
        <dbReference type="EMBL" id="MCG4564720.1"/>
    </source>
</evidence>
<organism evidence="3 4">
    <name type="scientific">Anaerosalibacter bizertensis</name>
    <dbReference type="NCBI Taxonomy" id="932217"/>
    <lineage>
        <taxon>Bacteria</taxon>
        <taxon>Bacillati</taxon>
        <taxon>Bacillota</taxon>
        <taxon>Tissierellia</taxon>
        <taxon>Tissierellales</taxon>
        <taxon>Sporanaerobacteraceae</taxon>
        <taxon>Anaerosalibacter</taxon>
    </lineage>
</organism>
<gene>
    <name evidence="3" type="ORF">L0P62_04575</name>
</gene>
<feature type="transmembrane region" description="Helical" evidence="1">
    <location>
        <begin position="286"/>
        <end position="305"/>
    </location>
</feature>
<keyword evidence="1" id="KW-1133">Transmembrane helix</keyword>
<reference evidence="3" key="1">
    <citation type="submission" date="2022-01" db="EMBL/GenBank/DDBJ databases">
        <title>Collection of gut derived symbiotic bacterial strains cultured from healthy donors.</title>
        <authorList>
            <person name="Lin H."/>
            <person name="Kohout C."/>
            <person name="Waligurski E."/>
            <person name="Pamer E.G."/>
        </authorList>
    </citation>
    <scope>NUCLEOTIDE SEQUENCE</scope>
    <source>
        <strain evidence="3">MSK.14.39</strain>
    </source>
</reference>
<dbReference type="GO" id="GO:0003677">
    <property type="term" value="F:DNA binding"/>
    <property type="evidence" value="ECO:0007669"/>
    <property type="project" value="InterPro"/>
</dbReference>
<dbReference type="Proteomes" id="UP001108123">
    <property type="component" value="Unassembled WGS sequence"/>
</dbReference>
<evidence type="ECO:0000313" key="4">
    <source>
        <dbReference type="Proteomes" id="UP001108123"/>
    </source>
</evidence>
<feature type="transmembrane region" description="Helical" evidence="1">
    <location>
        <begin position="262"/>
        <end position="280"/>
    </location>
</feature>
<keyword evidence="1" id="KW-0472">Membrane</keyword>
<feature type="domain" description="Restriction endonuclease type IV Mrr" evidence="2">
    <location>
        <begin position="119"/>
        <end position="220"/>
    </location>
</feature>
<dbReference type="Pfam" id="PF04471">
    <property type="entry name" value="Mrr_cat"/>
    <property type="match status" value="1"/>
</dbReference>
<dbReference type="InterPro" id="IPR007560">
    <property type="entry name" value="Restrct_endonuc_IV_Mrr"/>
</dbReference>
<evidence type="ECO:0000259" key="2">
    <source>
        <dbReference type="Pfam" id="PF04471"/>
    </source>
</evidence>
<evidence type="ECO:0000256" key="1">
    <source>
        <dbReference type="SAM" id="Phobius"/>
    </source>
</evidence>
<accession>A0A9Q4ABU3</accession>
<proteinExistence type="predicted"/>
<keyword evidence="1" id="KW-0812">Transmembrane</keyword>
<dbReference type="RefSeq" id="WP_226808242.1">
    <property type="nucleotide sequence ID" value="NZ_JAJBNW010000040.1"/>
</dbReference>
<dbReference type="GO" id="GO:0004519">
    <property type="term" value="F:endonuclease activity"/>
    <property type="evidence" value="ECO:0007669"/>
    <property type="project" value="InterPro"/>
</dbReference>
<name>A0A9Q4ABU3_9FIRM</name>
<keyword evidence="4" id="KW-1185">Reference proteome</keyword>
<protein>
    <recommendedName>
        <fullName evidence="2">Restriction endonuclease type IV Mrr domain-containing protein</fullName>
    </recommendedName>
</protein>
<feature type="transmembrane region" description="Helical" evidence="1">
    <location>
        <begin position="69"/>
        <end position="90"/>
    </location>
</feature>
<dbReference type="EMBL" id="JAKNID010000011">
    <property type="protein sequence ID" value="MCG4564720.1"/>
    <property type="molecule type" value="Genomic_DNA"/>
</dbReference>